<dbReference type="Gene3D" id="2.60.40.150">
    <property type="entry name" value="C2 domain"/>
    <property type="match status" value="1"/>
</dbReference>
<dbReference type="CDD" id="cd00275">
    <property type="entry name" value="C2_PLC_like"/>
    <property type="match status" value="1"/>
</dbReference>
<keyword evidence="5" id="KW-0807">Transducer</keyword>
<dbReference type="PANTHER" id="PTHR10336:SF36">
    <property type="entry name" value="1-PHOSPHATIDYLINOSITOL 4,5-BISPHOSPHATE PHOSPHODIESTERASE BETA-4"/>
    <property type="match status" value="1"/>
</dbReference>
<dbReference type="GO" id="GO:0051209">
    <property type="term" value="P:release of sequestered calcium ion into cytosol"/>
    <property type="evidence" value="ECO:0007669"/>
    <property type="project" value="TreeGrafter"/>
</dbReference>
<evidence type="ECO:0000256" key="6">
    <source>
        <dbReference type="ARBA" id="ARBA00059664"/>
    </source>
</evidence>
<dbReference type="SMART" id="SM00239">
    <property type="entry name" value="C2"/>
    <property type="match status" value="1"/>
</dbReference>
<evidence type="ECO:0000259" key="9">
    <source>
        <dbReference type="PROSITE" id="PS50004"/>
    </source>
</evidence>
<dbReference type="Gene3D" id="2.30.29.30">
    <property type="entry name" value="Pleckstrin-homology domain (PH domain)/Phosphotyrosine-binding domain (PTB)"/>
    <property type="match status" value="1"/>
</dbReference>
<dbReference type="Pfam" id="PF00387">
    <property type="entry name" value="PI-PLC-Y"/>
    <property type="match status" value="1"/>
</dbReference>
<dbReference type="InterPro" id="IPR035892">
    <property type="entry name" value="C2_domain_sf"/>
</dbReference>
<dbReference type="SMART" id="SM00148">
    <property type="entry name" value="PLCXc"/>
    <property type="match status" value="1"/>
</dbReference>
<keyword evidence="12" id="KW-1185">Reference proteome</keyword>
<proteinExistence type="predicted"/>
<feature type="compositionally biased region" description="Basic and acidic residues" evidence="8">
    <location>
        <begin position="1"/>
        <end position="12"/>
    </location>
</feature>
<dbReference type="CDD" id="cd08598">
    <property type="entry name" value="PI-PLC1c_yeast"/>
    <property type="match status" value="1"/>
</dbReference>
<reference evidence="11 12" key="1">
    <citation type="submission" date="2019-07" db="EMBL/GenBank/DDBJ databases">
        <title>Genome assembly of two rare yeast pathogens: Diutina rugosa and Trichomonascus ciferrii.</title>
        <authorList>
            <person name="Mixao V."/>
            <person name="Saus E."/>
            <person name="Hansen A."/>
            <person name="Lass-Flor C."/>
            <person name="Gabaldon T."/>
        </authorList>
    </citation>
    <scope>NUCLEOTIDE SEQUENCE [LARGE SCALE GENOMIC DNA]</scope>
    <source>
        <strain evidence="11 12">CBS 613</strain>
    </source>
</reference>
<feature type="domain" description="PI-PLC Y-box" evidence="10">
    <location>
        <begin position="587"/>
        <end position="704"/>
    </location>
</feature>
<dbReference type="PANTHER" id="PTHR10336">
    <property type="entry name" value="PHOSPHOINOSITIDE-SPECIFIC PHOSPHOLIPASE C FAMILY PROTEIN"/>
    <property type="match status" value="1"/>
</dbReference>
<dbReference type="SUPFAM" id="SSF47473">
    <property type="entry name" value="EF-hand"/>
    <property type="match status" value="1"/>
</dbReference>
<dbReference type="PROSITE" id="PS50004">
    <property type="entry name" value="C2"/>
    <property type="match status" value="1"/>
</dbReference>
<keyword evidence="2 7" id="KW-0378">Hydrolase</keyword>
<feature type="domain" description="C2" evidence="9">
    <location>
        <begin position="707"/>
        <end position="831"/>
    </location>
</feature>
<dbReference type="EC" id="3.1.4.11" evidence="7"/>
<gene>
    <name evidence="11" type="ORF">DIURU_002292</name>
</gene>
<sequence>MDHPPFLRERSPSDLAYYSPQLRAPPVRPSPASTAPTSTNGNPNSSVKSRPVSPLSSEESLELPPVSVPASLATRGISCLKISHKSRKRVTLRIDRSRFVFSWQQAQWKPSKLIGASKVHEISVHDVRQVIHRADAAIYREEHNLSNDIESRWITIRYFHRRKARAKSLHIVADTDTDADAIYTALQQLQAIHDQLSQNLLLPDNGHECALAKHYQADLAVLVTSPTSDSLAPKASERLSFDRICQYADSLNINLPPQTLRPVYDKVAGDPTRGLTIAEFKQFVAVLKRRPDIHQLFTSLTASKSLSRDEFAHFVNDIQHEHLHPDRITRMYNRFAVDGVFGEDSLNEFLLSRYSKPLAIVDAGETPYYSHPLNEYYISSSHNTYLMGRQVVGDSSIEAYIRALQRGCKCVEIDIWDPPSDGDEEPIVSHGRTFTTLISLSNVLRTIRQYAFVTSPWPLILSLEVHCSVNRQVKVAELIHDILDELLVSKPIVEDSVVLPSPMDLKHKILIKVKKGTISEKLSEQPAHSLPPTSPAEGSSFFSMFSTSDSVTTSSFSEDGTSDTRRSSTGSLFRRNRKTKVKIDHRLGSLGVYLSGLKFTNFSLPESKTFNHCFSLSEKSFDNMLKDDEKRYAIDKHNRKYFMRIYPSQMRVKSSNFIPIRYWAHGAQMVATNWQTYDAGQQINESLFAAANHQGYVLKPDSLRKPLLKSSKIVITRQPTMQTVKLRLMVIGAHHLVRSRETATSNPYVTLEVFGGEVRPDCELLRTAIVHNNGFNPLWNQRFEVDIDTVYPQFVFIRLSVVNSDGDHLMGQTMMNLSHMKRGFRYLSLCDGLGEELLHSRLFIRLHSVLPSVQSFTKG</sequence>
<dbReference type="OMA" id="HWQREMS"/>
<dbReference type="InterPro" id="IPR011992">
    <property type="entry name" value="EF-hand-dom_pair"/>
</dbReference>
<dbReference type="InterPro" id="IPR017946">
    <property type="entry name" value="PLC-like_Pdiesterase_TIM-brl"/>
</dbReference>
<dbReference type="PROSITE" id="PS50007">
    <property type="entry name" value="PIPLC_X_DOMAIN"/>
    <property type="match status" value="1"/>
</dbReference>
<dbReference type="InterPro" id="IPR001192">
    <property type="entry name" value="PI-PLC_fam"/>
</dbReference>
<dbReference type="GO" id="GO:0048015">
    <property type="term" value="P:phosphatidylinositol-mediated signaling"/>
    <property type="evidence" value="ECO:0007669"/>
    <property type="project" value="TreeGrafter"/>
</dbReference>
<evidence type="ECO:0000259" key="10">
    <source>
        <dbReference type="PROSITE" id="PS50008"/>
    </source>
</evidence>
<evidence type="ECO:0000256" key="5">
    <source>
        <dbReference type="ARBA" id="ARBA00023224"/>
    </source>
</evidence>
<dbReference type="SUPFAM" id="SSF51695">
    <property type="entry name" value="PLC-like phosphodiesterases"/>
    <property type="match status" value="1"/>
</dbReference>
<dbReference type="InterPro" id="IPR000909">
    <property type="entry name" value="PLipase_C_PInositol-sp_X_dom"/>
</dbReference>
<dbReference type="InterPro" id="IPR001711">
    <property type="entry name" value="PLipase_C_Pinositol-sp_Y"/>
</dbReference>
<name>A0A642UQZ0_DIURU</name>
<feature type="region of interest" description="Disordered" evidence="8">
    <location>
        <begin position="551"/>
        <end position="573"/>
    </location>
</feature>
<evidence type="ECO:0000256" key="2">
    <source>
        <dbReference type="ARBA" id="ARBA00022801"/>
    </source>
</evidence>
<comment type="catalytic activity">
    <reaction evidence="1 7">
        <text>a 1,2-diacyl-sn-glycero-3-phospho-(1D-myo-inositol-4,5-bisphosphate) + H2O = 1D-myo-inositol 1,4,5-trisphosphate + a 1,2-diacyl-sn-glycerol + H(+)</text>
        <dbReference type="Rhea" id="RHEA:33179"/>
        <dbReference type="ChEBI" id="CHEBI:15377"/>
        <dbReference type="ChEBI" id="CHEBI:15378"/>
        <dbReference type="ChEBI" id="CHEBI:17815"/>
        <dbReference type="ChEBI" id="CHEBI:58456"/>
        <dbReference type="ChEBI" id="CHEBI:203600"/>
        <dbReference type="EC" id="3.1.4.11"/>
    </reaction>
</comment>
<keyword evidence="4 7" id="KW-0443">Lipid metabolism</keyword>
<evidence type="ECO:0000256" key="4">
    <source>
        <dbReference type="ARBA" id="ARBA00023098"/>
    </source>
</evidence>
<evidence type="ECO:0000313" key="12">
    <source>
        <dbReference type="Proteomes" id="UP000449547"/>
    </source>
</evidence>
<protein>
    <recommendedName>
        <fullName evidence="7">Phosphoinositide phospholipase C</fullName>
        <ecNumber evidence="7">3.1.4.11</ecNumber>
    </recommendedName>
</protein>
<evidence type="ECO:0000256" key="8">
    <source>
        <dbReference type="SAM" id="MobiDB-lite"/>
    </source>
</evidence>
<evidence type="ECO:0000256" key="7">
    <source>
        <dbReference type="RuleBase" id="RU361133"/>
    </source>
</evidence>
<dbReference type="FunFam" id="3.20.20.190:FF:000039">
    <property type="entry name" value="Phosphoinositide phospholipase C"/>
    <property type="match status" value="1"/>
</dbReference>
<dbReference type="InterPro" id="IPR000008">
    <property type="entry name" value="C2_dom"/>
</dbReference>
<dbReference type="GO" id="GO:0016042">
    <property type="term" value="P:lipid catabolic process"/>
    <property type="evidence" value="ECO:0007669"/>
    <property type="project" value="UniProtKB-KW"/>
</dbReference>
<dbReference type="GO" id="GO:0004435">
    <property type="term" value="F:phosphatidylinositol-4,5-bisphosphate phospholipase C activity"/>
    <property type="evidence" value="ECO:0007669"/>
    <property type="project" value="UniProtKB-EC"/>
</dbReference>
<dbReference type="OrthoDB" id="269822at2759"/>
<comment type="caution">
    <text evidence="11">The sequence shown here is derived from an EMBL/GenBank/DDBJ whole genome shotgun (WGS) entry which is preliminary data.</text>
</comment>
<dbReference type="Gene3D" id="1.10.238.10">
    <property type="entry name" value="EF-hand"/>
    <property type="match status" value="1"/>
</dbReference>
<dbReference type="RefSeq" id="XP_034012986.1">
    <property type="nucleotide sequence ID" value="XM_034154927.1"/>
</dbReference>
<dbReference type="InterPro" id="IPR011993">
    <property type="entry name" value="PH-like_dom_sf"/>
</dbReference>
<evidence type="ECO:0000256" key="1">
    <source>
        <dbReference type="ARBA" id="ARBA00001195"/>
    </source>
</evidence>
<accession>A0A642UQZ0</accession>
<organism evidence="11 12">
    <name type="scientific">Diutina rugosa</name>
    <name type="common">Yeast</name>
    <name type="synonym">Candida rugosa</name>
    <dbReference type="NCBI Taxonomy" id="5481"/>
    <lineage>
        <taxon>Eukaryota</taxon>
        <taxon>Fungi</taxon>
        <taxon>Dikarya</taxon>
        <taxon>Ascomycota</taxon>
        <taxon>Saccharomycotina</taxon>
        <taxon>Pichiomycetes</taxon>
        <taxon>Debaryomycetaceae</taxon>
        <taxon>Diutina</taxon>
    </lineage>
</organism>
<comment type="function">
    <text evidence="6">The production of the second messenger molecules diacylglycerol (DAG) and inositol 1,4,5-trisphosphate (IP3) is mediated by activated phosphatidylinositol-specific phospholipase C enzymes.</text>
</comment>
<keyword evidence="3 7" id="KW-0442">Lipid degradation</keyword>
<dbReference type="Proteomes" id="UP000449547">
    <property type="component" value="Unassembled WGS sequence"/>
</dbReference>
<feature type="region of interest" description="Disordered" evidence="8">
    <location>
        <begin position="1"/>
        <end position="60"/>
    </location>
</feature>
<dbReference type="EMBL" id="SWFT01000066">
    <property type="protein sequence ID" value="KAA8903780.1"/>
    <property type="molecule type" value="Genomic_DNA"/>
</dbReference>
<feature type="compositionally biased region" description="Polar residues" evidence="8">
    <location>
        <begin position="31"/>
        <end position="48"/>
    </location>
</feature>
<feature type="compositionally biased region" description="Low complexity" evidence="8">
    <location>
        <begin position="51"/>
        <end position="60"/>
    </location>
</feature>
<dbReference type="VEuPathDB" id="FungiDB:DIURU_002292"/>
<dbReference type="SMART" id="SM00149">
    <property type="entry name" value="PLCYc"/>
    <property type="match status" value="1"/>
</dbReference>
<dbReference type="PRINTS" id="PR00390">
    <property type="entry name" value="PHPHLIPASEC"/>
</dbReference>
<dbReference type="AlphaFoldDB" id="A0A642UQZ0"/>
<dbReference type="Gene3D" id="3.20.20.190">
    <property type="entry name" value="Phosphatidylinositol (PI) phosphodiesterase"/>
    <property type="match status" value="2"/>
</dbReference>
<dbReference type="SUPFAM" id="SSF49562">
    <property type="entry name" value="C2 domain (Calcium/lipid-binding domain, CaLB)"/>
    <property type="match status" value="1"/>
</dbReference>
<dbReference type="PROSITE" id="PS50008">
    <property type="entry name" value="PIPLC_Y_DOMAIN"/>
    <property type="match status" value="1"/>
</dbReference>
<dbReference type="GeneID" id="54780943"/>
<dbReference type="Pfam" id="PF00388">
    <property type="entry name" value="PI-PLC-X"/>
    <property type="match status" value="1"/>
</dbReference>
<dbReference type="Pfam" id="PF00168">
    <property type="entry name" value="C2"/>
    <property type="match status" value="1"/>
</dbReference>
<evidence type="ECO:0000313" key="11">
    <source>
        <dbReference type="EMBL" id="KAA8903780.1"/>
    </source>
</evidence>
<evidence type="ECO:0000256" key="3">
    <source>
        <dbReference type="ARBA" id="ARBA00022963"/>
    </source>
</evidence>